<keyword evidence="3" id="KW-1185">Reference proteome</keyword>
<name>A0A2Y9CAX6_9MICO</name>
<dbReference type="Proteomes" id="UP000250028">
    <property type="component" value="Unassembled WGS sequence"/>
</dbReference>
<feature type="region of interest" description="Disordered" evidence="1">
    <location>
        <begin position="227"/>
        <end position="248"/>
    </location>
</feature>
<accession>A0A2Y9CAX6</accession>
<proteinExistence type="predicted"/>
<protein>
    <submittedName>
        <fullName evidence="2">Uncharacterized protein</fullName>
    </submittedName>
</protein>
<dbReference type="EMBL" id="UESZ01000003">
    <property type="protein sequence ID" value="SSA59096.1"/>
    <property type="molecule type" value="Genomic_DNA"/>
</dbReference>
<dbReference type="AlphaFoldDB" id="A0A2Y9CAX6"/>
<evidence type="ECO:0000256" key="1">
    <source>
        <dbReference type="SAM" id="MobiDB-lite"/>
    </source>
</evidence>
<evidence type="ECO:0000313" key="3">
    <source>
        <dbReference type="Proteomes" id="UP000250028"/>
    </source>
</evidence>
<reference evidence="3" key="1">
    <citation type="submission" date="2016-10" db="EMBL/GenBank/DDBJ databases">
        <authorList>
            <person name="Varghese N."/>
            <person name="Submissions S."/>
        </authorList>
    </citation>
    <scope>NUCLEOTIDE SEQUENCE [LARGE SCALE GENOMIC DNA]</scope>
    <source>
        <strain evidence="3">DSM 22951</strain>
    </source>
</reference>
<evidence type="ECO:0000313" key="2">
    <source>
        <dbReference type="EMBL" id="SSA59096.1"/>
    </source>
</evidence>
<gene>
    <name evidence="2" type="ORF">SAMN04489750_3911</name>
</gene>
<feature type="region of interest" description="Disordered" evidence="1">
    <location>
        <begin position="406"/>
        <end position="425"/>
    </location>
</feature>
<sequence>MLPTIPHAYARAQHLTRTPVHDTLRTHRQCAPEHARLVELACRAGRTNRDLLPRRHQDDRGGVGGLRTTAPDGAYAKIPAWLSRDHWLSRVVPIVVACEAYRLAGTVSKELLIRYLTVRSAYADPLTGRRCIVRPDTLASVLGCSVRAVKYCQRVARMIGLEKVITPGRMLTWKERAPLMRAGSRQRGLSTEVAFTVPWRYRRILGICTPPGGQALDRNITYTPGHLTHEQPTASGRKTVAASPRRSPRRWATVPGRRLAAEVASALPWCASEPLGRLAPALTRFAAAQIPWSGADVVTALRSAAIRRGHDFEALATIEIRTRPAILLAGLLRDLDPDADHPAHEPATTGDPWVTDPVLVDGDLDEYGEALHPARCHGSRCDGRGWIVEDLLQAGEDRRCPNCPPQIRGWRPHSPSAAADGEPLF</sequence>
<organism evidence="2 3">
    <name type="scientific">Branchiibius hedensis</name>
    <dbReference type="NCBI Taxonomy" id="672460"/>
    <lineage>
        <taxon>Bacteria</taxon>
        <taxon>Bacillati</taxon>
        <taxon>Actinomycetota</taxon>
        <taxon>Actinomycetes</taxon>
        <taxon>Micrococcales</taxon>
        <taxon>Dermacoccaceae</taxon>
        <taxon>Branchiibius</taxon>
    </lineage>
</organism>